<reference evidence="2" key="1">
    <citation type="submission" date="2023-07" db="EMBL/GenBank/DDBJ databases">
        <title>30 novel species of actinomycetes from the DSMZ collection.</title>
        <authorList>
            <person name="Nouioui I."/>
        </authorList>
    </citation>
    <scope>NUCLEOTIDE SEQUENCE [LARGE SCALE GENOMIC DNA]</scope>
    <source>
        <strain evidence="2">DSM 42041</strain>
    </source>
</reference>
<protein>
    <submittedName>
        <fullName evidence="1">Uncharacterized protein</fullName>
    </submittedName>
</protein>
<name>A0ABU2NNS1_9ACTN</name>
<dbReference type="Proteomes" id="UP001183414">
    <property type="component" value="Unassembled WGS sequence"/>
</dbReference>
<dbReference type="EMBL" id="JAVREQ010000001">
    <property type="protein sequence ID" value="MDT0377298.1"/>
    <property type="molecule type" value="Genomic_DNA"/>
</dbReference>
<sequence>MNEPPATLTVHPRPEEAPALLYVHSDAGAVTRVDQAAPPVAREHTLCRALLVHALALLDAEGDGPC</sequence>
<proteinExistence type="predicted"/>
<keyword evidence="2" id="KW-1185">Reference proteome</keyword>
<organism evidence="1 2">
    <name type="scientific">Streptomyces hazeniae</name>
    <dbReference type="NCBI Taxonomy" id="3075538"/>
    <lineage>
        <taxon>Bacteria</taxon>
        <taxon>Bacillati</taxon>
        <taxon>Actinomycetota</taxon>
        <taxon>Actinomycetes</taxon>
        <taxon>Kitasatosporales</taxon>
        <taxon>Streptomycetaceae</taxon>
        <taxon>Streptomyces</taxon>
    </lineage>
</organism>
<gene>
    <name evidence="1" type="ORF">RM572_00720</name>
</gene>
<evidence type="ECO:0000313" key="2">
    <source>
        <dbReference type="Proteomes" id="UP001183414"/>
    </source>
</evidence>
<evidence type="ECO:0000313" key="1">
    <source>
        <dbReference type="EMBL" id="MDT0377298.1"/>
    </source>
</evidence>
<comment type="caution">
    <text evidence="1">The sequence shown here is derived from an EMBL/GenBank/DDBJ whole genome shotgun (WGS) entry which is preliminary data.</text>
</comment>
<accession>A0ABU2NNS1</accession>
<dbReference type="RefSeq" id="WP_311671302.1">
    <property type="nucleotide sequence ID" value="NZ_JAVREQ010000001.1"/>
</dbReference>